<reference evidence="1 2" key="1">
    <citation type="submission" date="2014-09" db="EMBL/GenBank/DDBJ databases">
        <authorList>
            <person name="Ellenberger Sabrina"/>
        </authorList>
    </citation>
    <scope>NUCLEOTIDE SEQUENCE [LARGE SCALE GENOMIC DNA]</scope>
    <source>
        <strain evidence="1 2">CBS 412.66</strain>
    </source>
</reference>
<name>A0A0B7N990_9FUNG</name>
<proteinExistence type="predicted"/>
<gene>
    <name evidence="1" type="primary">PARPA_08160.1 scaffold 32258</name>
</gene>
<dbReference type="EMBL" id="LN730905">
    <property type="protein sequence ID" value="CEP14004.1"/>
    <property type="molecule type" value="Genomic_DNA"/>
</dbReference>
<evidence type="ECO:0000313" key="2">
    <source>
        <dbReference type="Proteomes" id="UP000054107"/>
    </source>
</evidence>
<dbReference type="AlphaFoldDB" id="A0A0B7N990"/>
<evidence type="ECO:0000313" key="1">
    <source>
        <dbReference type="EMBL" id="CEP14004.1"/>
    </source>
</evidence>
<accession>A0A0B7N990</accession>
<keyword evidence="2" id="KW-1185">Reference proteome</keyword>
<organism evidence="1 2">
    <name type="scientific">Parasitella parasitica</name>
    <dbReference type="NCBI Taxonomy" id="35722"/>
    <lineage>
        <taxon>Eukaryota</taxon>
        <taxon>Fungi</taxon>
        <taxon>Fungi incertae sedis</taxon>
        <taxon>Mucoromycota</taxon>
        <taxon>Mucoromycotina</taxon>
        <taxon>Mucoromycetes</taxon>
        <taxon>Mucorales</taxon>
        <taxon>Mucorineae</taxon>
        <taxon>Mucoraceae</taxon>
        <taxon>Parasitella</taxon>
    </lineage>
</organism>
<protein>
    <submittedName>
        <fullName evidence="1">Uncharacterized protein</fullName>
    </submittedName>
</protein>
<sequence>MSKSVRFNLEITTFTTYSADEYDRSCFASTQPIQYTYTIPSISESTTAVIPTAQHQPQDRPDIKPLNLSIIPNSRRRALESPNTPETPKMNLKKPKLTINTQSLTPLFFSGLSTHYKCKEEDEEEHGYLIPVMAC</sequence>
<dbReference type="Proteomes" id="UP000054107">
    <property type="component" value="Unassembled WGS sequence"/>
</dbReference>
<dbReference type="OrthoDB" id="2264193at2759"/>